<proteinExistence type="predicted"/>
<name>A0A8X6T7I2_NEPPI</name>
<evidence type="ECO:0000313" key="2">
    <source>
        <dbReference type="EMBL" id="GFS79516.1"/>
    </source>
</evidence>
<sequence>SQYCTRNPKCLKCGRPHLTKDCTKDTDPPPPTCAHCQGEHTANHLQRPMNPLNRPKKEDKKKKASEERQKLRAALKEKSEIRTGVNTARPKATPHQQPTQKLQKAPLLRLLKPNHLVASVMLLTN</sequence>
<accession>A0A8X6T7I2</accession>
<feature type="region of interest" description="Disordered" evidence="1">
    <location>
        <begin position="38"/>
        <end position="102"/>
    </location>
</feature>
<dbReference type="Proteomes" id="UP000887013">
    <property type="component" value="Unassembled WGS sequence"/>
</dbReference>
<dbReference type="AlphaFoldDB" id="A0A8X6T7I2"/>
<comment type="caution">
    <text evidence="2">The sequence shown here is derived from an EMBL/GenBank/DDBJ whole genome shotgun (WGS) entry which is preliminary data.</text>
</comment>
<reference evidence="2" key="1">
    <citation type="submission" date="2020-08" db="EMBL/GenBank/DDBJ databases">
        <title>Multicomponent nature underlies the extraordinary mechanical properties of spider dragline silk.</title>
        <authorList>
            <person name="Kono N."/>
            <person name="Nakamura H."/>
            <person name="Mori M."/>
            <person name="Yoshida Y."/>
            <person name="Ohtoshi R."/>
            <person name="Malay A.D."/>
            <person name="Moran D.A.P."/>
            <person name="Tomita M."/>
            <person name="Numata K."/>
            <person name="Arakawa K."/>
        </authorList>
    </citation>
    <scope>NUCLEOTIDE SEQUENCE</scope>
</reference>
<organism evidence="2 3">
    <name type="scientific">Nephila pilipes</name>
    <name type="common">Giant wood spider</name>
    <name type="synonym">Nephila maculata</name>
    <dbReference type="NCBI Taxonomy" id="299642"/>
    <lineage>
        <taxon>Eukaryota</taxon>
        <taxon>Metazoa</taxon>
        <taxon>Ecdysozoa</taxon>
        <taxon>Arthropoda</taxon>
        <taxon>Chelicerata</taxon>
        <taxon>Arachnida</taxon>
        <taxon>Araneae</taxon>
        <taxon>Araneomorphae</taxon>
        <taxon>Entelegynae</taxon>
        <taxon>Araneoidea</taxon>
        <taxon>Nephilidae</taxon>
        <taxon>Nephila</taxon>
    </lineage>
</organism>
<feature type="non-terminal residue" evidence="2">
    <location>
        <position position="1"/>
    </location>
</feature>
<dbReference type="OrthoDB" id="8123891at2759"/>
<protein>
    <submittedName>
        <fullName evidence="2">Uncharacterized protein</fullName>
    </submittedName>
</protein>
<keyword evidence="3" id="KW-1185">Reference proteome</keyword>
<dbReference type="EMBL" id="BMAW01002629">
    <property type="protein sequence ID" value="GFS79516.1"/>
    <property type="molecule type" value="Genomic_DNA"/>
</dbReference>
<gene>
    <name evidence="2" type="ORF">NPIL_141191</name>
</gene>
<evidence type="ECO:0000313" key="3">
    <source>
        <dbReference type="Proteomes" id="UP000887013"/>
    </source>
</evidence>
<feature type="compositionally biased region" description="Basic and acidic residues" evidence="1">
    <location>
        <begin position="64"/>
        <end position="81"/>
    </location>
</feature>
<evidence type="ECO:0000256" key="1">
    <source>
        <dbReference type="SAM" id="MobiDB-lite"/>
    </source>
</evidence>